<dbReference type="Gene3D" id="3.10.180.10">
    <property type="entry name" value="2,3-Dihydroxybiphenyl 1,2-Dioxygenase, domain 1"/>
    <property type="match status" value="1"/>
</dbReference>
<feature type="domain" description="Glyoxalase-like" evidence="1">
    <location>
        <begin position="9"/>
        <end position="117"/>
    </location>
</feature>
<dbReference type="Pfam" id="PF18029">
    <property type="entry name" value="Glyoxalase_6"/>
    <property type="match status" value="1"/>
</dbReference>
<dbReference type="InterPro" id="IPR041581">
    <property type="entry name" value="Glyoxalase_6"/>
</dbReference>
<proteinExistence type="predicted"/>
<comment type="caution">
    <text evidence="2">The sequence shown here is derived from an EMBL/GenBank/DDBJ whole genome shotgun (WGS) entry which is preliminary data.</text>
</comment>
<dbReference type="RefSeq" id="WP_344063888.1">
    <property type="nucleotide sequence ID" value="NZ_BAAAPU010000008.1"/>
</dbReference>
<keyword evidence="3" id="KW-1185">Reference proteome</keyword>
<dbReference type="PANTHER" id="PTHR35908">
    <property type="entry name" value="HYPOTHETICAL FUSION PROTEIN"/>
    <property type="match status" value="1"/>
</dbReference>
<dbReference type="SUPFAM" id="SSF54593">
    <property type="entry name" value="Glyoxalase/Bleomycin resistance protein/Dihydroxybiphenyl dioxygenase"/>
    <property type="match status" value="1"/>
</dbReference>
<dbReference type="InterPro" id="IPR029068">
    <property type="entry name" value="Glyas_Bleomycin-R_OHBP_Dase"/>
</dbReference>
<dbReference type="Proteomes" id="UP001500013">
    <property type="component" value="Unassembled WGS sequence"/>
</dbReference>
<dbReference type="CDD" id="cd06587">
    <property type="entry name" value="VOC"/>
    <property type="match status" value="1"/>
</dbReference>
<evidence type="ECO:0000313" key="2">
    <source>
        <dbReference type="EMBL" id="GAA1985538.1"/>
    </source>
</evidence>
<evidence type="ECO:0000313" key="3">
    <source>
        <dbReference type="Proteomes" id="UP001500013"/>
    </source>
</evidence>
<dbReference type="EMBL" id="BAAAPU010000008">
    <property type="protein sequence ID" value="GAA1985538.1"/>
    <property type="molecule type" value="Genomic_DNA"/>
</dbReference>
<gene>
    <name evidence="2" type="ORF">GCM10009817_28800</name>
</gene>
<sequence length="134" mass="15031">MRAELEKPVIDCPDPRGLAAFYARLLRLRVLENAPDWVVLGRKEGMRELAFQRVEPWVPPTWPDPDQPQQMHLDIRVDDVDAVEALALSLGARRAPGSPEVGYRVFLDPVGHPFCLVHGSAPVDDPRIGFDTSR</sequence>
<reference evidence="2 3" key="1">
    <citation type="journal article" date="2019" name="Int. J. Syst. Evol. Microbiol.">
        <title>The Global Catalogue of Microorganisms (GCM) 10K type strain sequencing project: providing services to taxonomists for standard genome sequencing and annotation.</title>
        <authorList>
            <consortium name="The Broad Institute Genomics Platform"/>
            <consortium name="The Broad Institute Genome Sequencing Center for Infectious Disease"/>
            <person name="Wu L."/>
            <person name="Ma J."/>
        </authorList>
    </citation>
    <scope>NUCLEOTIDE SEQUENCE [LARGE SCALE GENOMIC DNA]</scope>
    <source>
        <strain evidence="2 3">JCM 15628</strain>
    </source>
</reference>
<evidence type="ECO:0000259" key="1">
    <source>
        <dbReference type="Pfam" id="PF18029"/>
    </source>
</evidence>
<organism evidence="2 3">
    <name type="scientific">Terrabacter lapilli</name>
    <dbReference type="NCBI Taxonomy" id="436231"/>
    <lineage>
        <taxon>Bacteria</taxon>
        <taxon>Bacillati</taxon>
        <taxon>Actinomycetota</taxon>
        <taxon>Actinomycetes</taxon>
        <taxon>Micrococcales</taxon>
        <taxon>Intrasporangiaceae</taxon>
        <taxon>Terrabacter</taxon>
    </lineage>
</organism>
<dbReference type="PANTHER" id="PTHR35908:SF1">
    <property type="entry name" value="CONSERVED PROTEIN"/>
    <property type="match status" value="1"/>
</dbReference>
<accession>A0ABN2SFE7</accession>
<protein>
    <submittedName>
        <fullName evidence="2">VOC family protein</fullName>
    </submittedName>
</protein>
<name>A0ABN2SFE7_9MICO</name>